<evidence type="ECO:0000256" key="1">
    <source>
        <dbReference type="SAM" id="MobiDB-lite"/>
    </source>
</evidence>
<feature type="compositionally biased region" description="Basic residues" evidence="1">
    <location>
        <begin position="1"/>
        <end position="14"/>
    </location>
</feature>
<feature type="compositionally biased region" description="Basic residues" evidence="1">
    <location>
        <begin position="78"/>
        <end position="89"/>
    </location>
</feature>
<evidence type="ECO:0000313" key="2">
    <source>
        <dbReference type="EMBL" id="CAA9474862.1"/>
    </source>
</evidence>
<protein>
    <submittedName>
        <fullName evidence="2">Uncharacterized protein</fullName>
    </submittedName>
</protein>
<organism evidence="2">
    <name type="scientific">uncultured Solirubrobacteraceae bacterium</name>
    <dbReference type="NCBI Taxonomy" id="1162706"/>
    <lineage>
        <taxon>Bacteria</taxon>
        <taxon>Bacillati</taxon>
        <taxon>Actinomycetota</taxon>
        <taxon>Thermoleophilia</taxon>
        <taxon>Solirubrobacterales</taxon>
        <taxon>Solirubrobacteraceae</taxon>
        <taxon>environmental samples</taxon>
    </lineage>
</organism>
<accession>A0A6J4RIZ2</accession>
<proteinExistence type="predicted"/>
<sequence length="118" mass="13642">ADRRAPRAARRQPHRPQAVPLRRRSRATQRRRLRLLRLDVLRAAPRRADGGVARLDRVHALRPRRARTLDHALRQRRALVHGHRRTPLRHQRDPPDRQPLGTPALVGRLHRPAPGGPV</sequence>
<feature type="non-terminal residue" evidence="2">
    <location>
        <position position="1"/>
    </location>
</feature>
<dbReference type="AlphaFoldDB" id="A0A6J4RIZ2"/>
<dbReference type="EMBL" id="CADCVJ010000127">
    <property type="protein sequence ID" value="CAA9474862.1"/>
    <property type="molecule type" value="Genomic_DNA"/>
</dbReference>
<feature type="region of interest" description="Disordered" evidence="1">
    <location>
        <begin position="1"/>
        <end position="30"/>
    </location>
</feature>
<gene>
    <name evidence="2" type="ORF">AVDCRST_MAG38-1581</name>
</gene>
<reference evidence="2" key="1">
    <citation type="submission" date="2020-02" db="EMBL/GenBank/DDBJ databases">
        <authorList>
            <person name="Meier V. D."/>
        </authorList>
    </citation>
    <scope>NUCLEOTIDE SEQUENCE</scope>
    <source>
        <strain evidence="2">AVDCRST_MAG38</strain>
    </source>
</reference>
<name>A0A6J4RIZ2_9ACTN</name>
<feature type="non-terminal residue" evidence="2">
    <location>
        <position position="118"/>
    </location>
</feature>
<feature type="compositionally biased region" description="Basic residues" evidence="1">
    <location>
        <begin position="21"/>
        <end position="30"/>
    </location>
</feature>
<feature type="region of interest" description="Disordered" evidence="1">
    <location>
        <begin position="78"/>
        <end position="118"/>
    </location>
</feature>